<evidence type="ECO:0000313" key="3">
    <source>
        <dbReference type="Proteomes" id="UP001139451"/>
    </source>
</evidence>
<evidence type="ECO:0000256" key="1">
    <source>
        <dbReference type="SAM" id="Phobius"/>
    </source>
</evidence>
<accession>A0A9X2HIX7</accession>
<keyword evidence="1" id="KW-1133">Transmembrane helix</keyword>
<evidence type="ECO:0000313" key="2">
    <source>
        <dbReference type="EMBL" id="MCP3731678.1"/>
    </source>
</evidence>
<organism evidence="2 3">
    <name type="scientific">Sphingomonas tagetis</name>
    <dbReference type="NCBI Taxonomy" id="2949092"/>
    <lineage>
        <taxon>Bacteria</taxon>
        <taxon>Pseudomonadati</taxon>
        <taxon>Pseudomonadota</taxon>
        <taxon>Alphaproteobacteria</taxon>
        <taxon>Sphingomonadales</taxon>
        <taxon>Sphingomonadaceae</taxon>
        <taxon>Sphingomonas</taxon>
    </lineage>
</organism>
<gene>
    <name evidence="2" type="ORF">M9978_14720</name>
</gene>
<keyword evidence="3" id="KW-1185">Reference proteome</keyword>
<sequence length="86" mass="9833">MWWGSALAIYFLFWFLALFLVLPFSARTSVEAGEALVPGQAESAPHRFEAGRIALRTTIVATVMFGLFYLNYVFGWITSDMLDYWN</sequence>
<keyword evidence="1" id="KW-0472">Membrane</keyword>
<reference evidence="2" key="1">
    <citation type="submission" date="2022-05" db="EMBL/GenBank/DDBJ databases">
        <title>Sphingomonas sp. strain MG17 Genome sequencing and assembly.</title>
        <authorList>
            <person name="Kim I."/>
        </authorList>
    </citation>
    <scope>NUCLEOTIDE SEQUENCE</scope>
    <source>
        <strain evidence="2">MG17</strain>
    </source>
</reference>
<proteinExistence type="predicted"/>
<dbReference type="Proteomes" id="UP001139451">
    <property type="component" value="Unassembled WGS sequence"/>
</dbReference>
<dbReference type="RefSeq" id="WP_254294483.1">
    <property type="nucleotide sequence ID" value="NZ_JAMLDX010000012.1"/>
</dbReference>
<dbReference type="AlphaFoldDB" id="A0A9X2HIX7"/>
<dbReference type="InterPro" id="IPR009935">
    <property type="entry name" value="DUF1467"/>
</dbReference>
<feature type="transmembrane region" description="Helical" evidence="1">
    <location>
        <begin position="53"/>
        <end position="77"/>
    </location>
</feature>
<keyword evidence="1" id="KW-0812">Transmembrane</keyword>
<dbReference type="EMBL" id="JAMLDX010000012">
    <property type="protein sequence ID" value="MCP3731678.1"/>
    <property type="molecule type" value="Genomic_DNA"/>
</dbReference>
<comment type="caution">
    <text evidence="2">The sequence shown here is derived from an EMBL/GenBank/DDBJ whole genome shotgun (WGS) entry which is preliminary data.</text>
</comment>
<protein>
    <submittedName>
        <fullName evidence="2">DUF1467 family protein</fullName>
    </submittedName>
</protein>
<dbReference type="Pfam" id="PF07330">
    <property type="entry name" value="DUF1467"/>
    <property type="match status" value="1"/>
</dbReference>
<name>A0A9X2HIX7_9SPHN</name>
<feature type="transmembrane region" description="Helical" evidence="1">
    <location>
        <begin position="6"/>
        <end position="26"/>
    </location>
</feature>